<name>A0A8S5MTX3_9CAUD</name>
<evidence type="ECO:0000313" key="1">
    <source>
        <dbReference type="EMBL" id="DAD85774.1"/>
    </source>
</evidence>
<proteinExistence type="predicted"/>
<dbReference type="EMBL" id="BK014987">
    <property type="protein sequence ID" value="DAD85774.1"/>
    <property type="molecule type" value="Genomic_DNA"/>
</dbReference>
<reference evidence="1" key="1">
    <citation type="journal article" date="2021" name="Proc. Natl. Acad. Sci. U.S.A.">
        <title>A Catalog of Tens of Thousands of Viruses from Human Metagenomes Reveals Hidden Associations with Chronic Diseases.</title>
        <authorList>
            <person name="Tisza M.J."/>
            <person name="Buck C.B."/>
        </authorList>
    </citation>
    <scope>NUCLEOTIDE SEQUENCE</scope>
    <source>
        <strain evidence="1">Ctb1k4</strain>
    </source>
</reference>
<protein>
    <submittedName>
        <fullName evidence="1">Nickel responsive protein responsive protein, Structural Genomics.3A</fullName>
    </submittedName>
</protein>
<organism evidence="1">
    <name type="scientific">Siphoviridae sp. ctb1k4</name>
    <dbReference type="NCBI Taxonomy" id="2826391"/>
    <lineage>
        <taxon>Viruses</taxon>
        <taxon>Duplodnaviria</taxon>
        <taxon>Heunggongvirae</taxon>
        <taxon>Uroviricota</taxon>
        <taxon>Caudoviricetes</taxon>
    </lineage>
</organism>
<accession>A0A8S5MTX3</accession>
<sequence>MENSKFITSWQEIHTIVDDAMAKGDRSVTIYISPDGGMSVSVFPWPDEETLRAAYEQGEISYNDYRLKLGLSLVRDQGGRL</sequence>